<dbReference type="InterPro" id="IPR050205">
    <property type="entry name" value="CDPK_Ser/Thr_kinases"/>
</dbReference>
<dbReference type="CDD" id="cd05117">
    <property type="entry name" value="STKc_CAMK"/>
    <property type="match status" value="1"/>
</dbReference>
<evidence type="ECO:0000256" key="8">
    <source>
        <dbReference type="SAM" id="MobiDB-lite"/>
    </source>
</evidence>
<dbReference type="SMART" id="SM00054">
    <property type="entry name" value="EFh"/>
    <property type="match status" value="4"/>
</dbReference>
<dbReference type="PROSITE" id="PS00107">
    <property type="entry name" value="PROTEIN_KINASE_ATP"/>
    <property type="match status" value="1"/>
</dbReference>
<dbReference type="CDD" id="cd21372">
    <property type="entry name" value="cwf21_CWC21-like"/>
    <property type="match status" value="1"/>
</dbReference>
<evidence type="ECO:0000256" key="1">
    <source>
        <dbReference type="ARBA" id="ARBA00022527"/>
    </source>
</evidence>
<evidence type="ECO:0000256" key="7">
    <source>
        <dbReference type="PROSITE-ProRule" id="PRU10141"/>
    </source>
</evidence>
<sequence length="950" mass="106995">MYNGIGILTPRGSGTSGYVQTNKFNMRGPPQQKAQDLRNAPDSSQTYKKPDQGILDHNRRREIELKVVQMADALEEQGYSAEEIEQETALLRTQLEAEGLEQRQDKPATQTHEIAERKMKELEKLRDAWGIDKDAVEGQAFDRELQEQKKVERIAEREAKEKERKAKAKEAEKKRAKEEKRRAKEAKKKEKADKEEAERLRKEGEERVRRLEEARAQRRKDAAEAEDSRPSGESPPPRENVRHSRKRHAEDGGGARAGKRHIAERAASPDAGAERWVPRPATPDAEALTADDEEAADADAARQTSADGPSTGILSPTPSVVRSRPPSPSPAKLRAEAKKPPSPRPPSPPRNGRPQKSPPARTRIRRDSPIRPRRRGARQAASPVRRDVRARDRSPRRDRDERRYGSGRGRDDSEDRRDRGRDRDTGRDGDLRRGRARSASPVTRREQASKVEDDRGRHERRKATPPRQSCVSMVGWVLSPSKRESKVHDHYRLGQILGKGAFGIVYLATDLADSRQYACKSINKAKLVTEEDVRDVQREVEILNLVSDHPNVAELVNTFEDTHFVHLILELCHGGELFDRIVEQGTFTERAAADYFRTMVLVIDHMHQLGVMHRDIKPENFLLTDKSNKARLKLCDFGLSSYWKPGDRLQSIVGSCYYVAPEVLRRDYGVEADMWSLGVMLYILLSGLPPFWGDKEEDIFRMVLKADIDFQTPPWPSISQAAKDCVRQLLNVAPDSRPTASKLLQHAWLKAQGASLDRPLDSVVLSRIKKLSAMNKLKKAALVVMAQSLSEDEINGLQQLFRSIDADGNGTITVDELRTALSSLNGRLQDDDNLGGIMAAADLDGDGTLNYEEFIAATANLNKLEKEANILAAFNKFDTDHSGALTKDEIREALNSMGSTDEEIENMIDQFDTNHDGEIDYQEFLAMMRADNEDLKAASNYLRRRSSVCS</sequence>
<dbReference type="InterPro" id="IPR017441">
    <property type="entry name" value="Protein_kinase_ATP_BS"/>
</dbReference>
<dbReference type="Pfam" id="PF00069">
    <property type="entry name" value="Pkinase"/>
    <property type="match status" value="1"/>
</dbReference>
<evidence type="ECO:0000313" key="12">
    <source>
        <dbReference type="Proteomes" id="UP001491310"/>
    </source>
</evidence>
<comment type="caution">
    <text evidence="11">The sequence shown here is derived from an EMBL/GenBank/DDBJ whole genome shotgun (WGS) entry which is preliminary data.</text>
</comment>
<feature type="compositionally biased region" description="Low complexity" evidence="8">
    <location>
        <begin position="315"/>
        <end position="324"/>
    </location>
</feature>
<keyword evidence="2" id="KW-0808">Transferase</keyword>
<proteinExistence type="predicted"/>
<keyword evidence="4" id="KW-0418">Kinase</keyword>
<dbReference type="PROSITE" id="PS50222">
    <property type="entry name" value="EF_HAND_2"/>
    <property type="match status" value="4"/>
</dbReference>
<evidence type="ECO:0000313" key="11">
    <source>
        <dbReference type="EMBL" id="KAK9916338.1"/>
    </source>
</evidence>
<evidence type="ECO:0000256" key="3">
    <source>
        <dbReference type="ARBA" id="ARBA00022741"/>
    </source>
</evidence>
<evidence type="ECO:0000259" key="10">
    <source>
        <dbReference type="PROSITE" id="PS50222"/>
    </source>
</evidence>
<feature type="domain" description="EF-hand" evidence="10">
    <location>
        <begin position="899"/>
        <end position="934"/>
    </location>
</feature>
<dbReference type="Gene3D" id="3.30.200.20">
    <property type="entry name" value="Phosphorylase Kinase, domain 1"/>
    <property type="match status" value="1"/>
</dbReference>
<feature type="compositionally biased region" description="Pro residues" evidence="8">
    <location>
        <begin position="340"/>
        <end position="351"/>
    </location>
</feature>
<dbReference type="InterPro" id="IPR013170">
    <property type="entry name" value="mRNA_splic_Cwf21_dom"/>
</dbReference>
<dbReference type="InterPro" id="IPR011009">
    <property type="entry name" value="Kinase-like_dom_sf"/>
</dbReference>
<dbReference type="InterPro" id="IPR000719">
    <property type="entry name" value="Prot_kinase_dom"/>
</dbReference>
<reference evidence="11 12" key="1">
    <citation type="journal article" date="2024" name="Nat. Commun.">
        <title>Phylogenomics reveals the evolutionary origins of lichenization in chlorophyte algae.</title>
        <authorList>
            <person name="Puginier C."/>
            <person name="Libourel C."/>
            <person name="Otte J."/>
            <person name="Skaloud P."/>
            <person name="Haon M."/>
            <person name="Grisel S."/>
            <person name="Petersen M."/>
            <person name="Berrin J.G."/>
            <person name="Delaux P.M."/>
            <person name="Dal Grande F."/>
            <person name="Keller J."/>
        </authorList>
    </citation>
    <scope>NUCLEOTIDE SEQUENCE [LARGE SCALE GENOMIC DNA]</scope>
    <source>
        <strain evidence="11 12">SAG 216-7</strain>
    </source>
</reference>
<feature type="compositionally biased region" description="Basic and acidic residues" evidence="8">
    <location>
        <begin position="48"/>
        <end position="57"/>
    </location>
</feature>
<feature type="domain" description="EF-hand" evidence="10">
    <location>
        <begin position="865"/>
        <end position="898"/>
    </location>
</feature>
<dbReference type="Pfam" id="PF13499">
    <property type="entry name" value="EF-hand_7"/>
    <property type="match status" value="2"/>
</dbReference>
<feature type="binding site" evidence="7">
    <location>
        <position position="520"/>
    </location>
    <ligand>
        <name>ATP</name>
        <dbReference type="ChEBI" id="CHEBI:30616"/>
    </ligand>
</feature>
<evidence type="ECO:0000259" key="9">
    <source>
        <dbReference type="PROSITE" id="PS50011"/>
    </source>
</evidence>
<dbReference type="SUPFAM" id="SSF47473">
    <property type="entry name" value="EF-hand"/>
    <property type="match status" value="1"/>
</dbReference>
<feature type="region of interest" description="Disordered" evidence="8">
    <location>
        <begin position="137"/>
        <end position="469"/>
    </location>
</feature>
<evidence type="ECO:0000256" key="5">
    <source>
        <dbReference type="ARBA" id="ARBA00022837"/>
    </source>
</evidence>
<keyword evidence="6 7" id="KW-0067">ATP-binding</keyword>
<feature type="domain" description="EF-hand" evidence="10">
    <location>
        <begin position="829"/>
        <end position="864"/>
    </location>
</feature>
<dbReference type="Gene3D" id="1.10.238.10">
    <property type="entry name" value="EF-hand"/>
    <property type="match status" value="1"/>
</dbReference>
<feature type="compositionally biased region" description="Basic and acidic residues" evidence="8">
    <location>
        <begin position="384"/>
        <end position="433"/>
    </location>
</feature>
<keyword evidence="5" id="KW-0106">Calcium</keyword>
<keyword evidence="1" id="KW-0723">Serine/threonine-protein kinase</keyword>
<keyword evidence="12" id="KW-1185">Reference proteome</keyword>
<dbReference type="Gene3D" id="6.10.140.420">
    <property type="match status" value="1"/>
</dbReference>
<name>A0ABR2YX53_9CHLO</name>
<dbReference type="InterPro" id="IPR008271">
    <property type="entry name" value="Ser/Thr_kinase_AS"/>
</dbReference>
<feature type="domain" description="EF-hand" evidence="10">
    <location>
        <begin position="792"/>
        <end position="827"/>
    </location>
</feature>
<gene>
    <name evidence="11" type="ORF">WJX75_001456</name>
</gene>
<evidence type="ECO:0000256" key="2">
    <source>
        <dbReference type="ARBA" id="ARBA00022679"/>
    </source>
</evidence>
<dbReference type="InterPro" id="IPR011992">
    <property type="entry name" value="EF-hand-dom_pair"/>
</dbReference>
<dbReference type="Gene3D" id="1.10.510.10">
    <property type="entry name" value="Transferase(Phosphotransferase) domain 1"/>
    <property type="match status" value="1"/>
</dbReference>
<feature type="compositionally biased region" description="Polar residues" evidence="8">
    <location>
        <begin position="12"/>
        <end position="24"/>
    </location>
</feature>
<dbReference type="PROSITE" id="PS00108">
    <property type="entry name" value="PROTEIN_KINASE_ST"/>
    <property type="match status" value="1"/>
</dbReference>
<dbReference type="PROSITE" id="PS00018">
    <property type="entry name" value="EF_HAND_1"/>
    <property type="match status" value="3"/>
</dbReference>
<dbReference type="InterPro" id="IPR018247">
    <property type="entry name" value="EF_Hand_1_Ca_BS"/>
</dbReference>
<evidence type="ECO:0008006" key="13">
    <source>
        <dbReference type="Google" id="ProtNLM"/>
    </source>
</evidence>
<keyword evidence="3 7" id="KW-0547">Nucleotide-binding</keyword>
<dbReference type="SMART" id="SM00220">
    <property type="entry name" value="S_TKc"/>
    <property type="match status" value="1"/>
</dbReference>
<dbReference type="EMBL" id="JALJOT010000003">
    <property type="protein sequence ID" value="KAK9916338.1"/>
    <property type="molecule type" value="Genomic_DNA"/>
</dbReference>
<dbReference type="PANTHER" id="PTHR24349">
    <property type="entry name" value="SERINE/THREONINE-PROTEIN KINASE"/>
    <property type="match status" value="1"/>
</dbReference>
<protein>
    <recommendedName>
        <fullName evidence="13">Pkinase-domain-containing protein</fullName>
    </recommendedName>
</protein>
<dbReference type="PROSITE" id="PS50011">
    <property type="entry name" value="PROTEIN_KINASE_DOM"/>
    <property type="match status" value="1"/>
</dbReference>
<dbReference type="SUPFAM" id="SSF56112">
    <property type="entry name" value="Protein kinase-like (PK-like)"/>
    <property type="match status" value="1"/>
</dbReference>
<feature type="compositionally biased region" description="Basic and acidic residues" evidence="8">
    <location>
        <begin position="443"/>
        <end position="457"/>
    </location>
</feature>
<organism evidence="11 12">
    <name type="scientific">Coccomyxa subellipsoidea</name>
    <dbReference type="NCBI Taxonomy" id="248742"/>
    <lineage>
        <taxon>Eukaryota</taxon>
        <taxon>Viridiplantae</taxon>
        <taxon>Chlorophyta</taxon>
        <taxon>core chlorophytes</taxon>
        <taxon>Trebouxiophyceae</taxon>
        <taxon>Trebouxiophyceae incertae sedis</taxon>
        <taxon>Coccomyxaceae</taxon>
        <taxon>Coccomyxa</taxon>
    </lineage>
</organism>
<feature type="compositionally biased region" description="Basic and acidic residues" evidence="8">
    <location>
        <begin position="137"/>
        <end position="230"/>
    </location>
</feature>
<feature type="domain" description="Protein kinase" evidence="9">
    <location>
        <begin position="491"/>
        <end position="749"/>
    </location>
</feature>
<dbReference type="InterPro" id="IPR002048">
    <property type="entry name" value="EF_hand_dom"/>
</dbReference>
<evidence type="ECO:0000256" key="4">
    <source>
        <dbReference type="ARBA" id="ARBA00022777"/>
    </source>
</evidence>
<evidence type="ECO:0000256" key="6">
    <source>
        <dbReference type="ARBA" id="ARBA00022840"/>
    </source>
</evidence>
<feature type="region of interest" description="Disordered" evidence="8">
    <location>
        <begin position="1"/>
        <end position="57"/>
    </location>
</feature>
<dbReference type="Pfam" id="PF08312">
    <property type="entry name" value="cwf21"/>
    <property type="match status" value="1"/>
</dbReference>
<accession>A0ABR2YX53</accession>
<dbReference type="SMART" id="SM01115">
    <property type="entry name" value="cwf21"/>
    <property type="match status" value="1"/>
</dbReference>
<dbReference type="Proteomes" id="UP001491310">
    <property type="component" value="Unassembled WGS sequence"/>
</dbReference>